<evidence type="ECO:0000313" key="1">
    <source>
        <dbReference type="EMBL" id="TPV27567.1"/>
    </source>
</evidence>
<reference evidence="1 2" key="1">
    <citation type="submission" date="2019-06" db="EMBL/GenBank/DDBJ databases">
        <title>Taxogenomics and systematics of the genus Pantoea.</title>
        <authorList>
            <person name="Tambong J.T."/>
        </authorList>
    </citation>
    <scope>NUCLEOTIDE SEQUENCE [LARGE SCALE GENOMIC DNA]</scope>
    <source>
        <strain evidence="1 2">LMG 2558</strain>
    </source>
</reference>
<name>A0ABY2Z9L9_9GAMM</name>
<organism evidence="1 2">
    <name type="scientific">Pantoea anthophila</name>
    <dbReference type="NCBI Taxonomy" id="470931"/>
    <lineage>
        <taxon>Bacteria</taxon>
        <taxon>Pseudomonadati</taxon>
        <taxon>Pseudomonadota</taxon>
        <taxon>Gammaproteobacteria</taxon>
        <taxon>Enterobacterales</taxon>
        <taxon>Erwiniaceae</taxon>
        <taxon>Pantoea</taxon>
    </lineage>
</organism>
<evidence type="ECO:0000313" key="2">
    <source>
        <dbReference type="Proteomes" id="UP000316142"/>
    </source>
</evidence>
<sequence>MPQQLIYEKTLKDNNSVKIFESVMESATATPEGKAWAACGLWQKKEIDKIKVRKEYNDLPVTLLTGDILRQESLEKVIENIRLHGCKLRRSK</sequence>
<dbReference type="RefSeq" id="WP_009088253.1">
    <property type="nucleotide sequence ID" value="NZ_CP122311.1"/>
</dbReference>
<proteinExistence type="predicted"/>
<dbReference type="EMBL" id="VHIZ01000041">
    <property type="protein sequence ID" value="TPV27567.1"/>
    <property type="molecule type" value="Genomic_DNA"/>
</dbReference>
<protein>
    <submittedName>
        <fullName evidence="1">Uncharacterized protein</fullName>
    </submittedName>
</protein>
<gene>
    <name evidence="1" type="ORF">FJW00_10535</name>
</gene>
<comment type="caution">
    <text evidence="1">The sequence shown here is derived from an EMBL/GenBank/DDBJ whole genome shotgun (WGS) entry which is preliminary data.</text>
</comment>
<accession>A0ABY2Z9L9</accession>
<keyword evidence="2" id="KW-1185">Reference proteome</keyword>
<dbReference type="Proteomes" id="UP000316142">
    <property type="component" value="Unassembled WGS sequence"/>
</dbReference>